<keyword evidence="2" id="KW-1185">Reference proteome</keyword>
<protein>
    <recommendedName>
        <fullName evidence="3">Leptin receptor</fullName>
    </recommendedName>
</protein>
<reference evidence="1 2" key="1">
    <citation type="submission" date="2021-06" db="EMBL/GenBank/DDBJ databases">
        <authorList>
            <person name="Palmer J.M."/>
        </authorList>
    </citation>
    <scope>NUCLEOTIDE SEQUENCE [LARGE SCALE GENOMIC DNA]</scope>
    <source>
        <strain evidence="1 2">CL_MEX2019</strain>
        <tissue evidence="1">Muscle</tissue>
    </source>
</reference>
<name>A0ABU7EFK4_9TELE</name>
<evidence type="ECO:0000313" key="2">
    <source>
        <dbReference type="Proteomes" id="UP001352852"/>
    </source>
</evidence>
<dbReference type="Proteomes" id="UP001352852">
    <property type="component" value="Unassembled WGS sequence"/>
</dbReference>
<accession>A0ABU7EFK4</accession>
<sequence>MQTDPVSNVYTVFSLTHHCTTEWENQSECKAKINQRCTVNMLLNWMIRFHFISKGNKTWYHLLSQTEEGLLHFDPLQSAGNFAVRLKLSQNFDSGKWIRV</sequence>
<evidence type="ECO:0000313" key="1">
    <source>
        <dbReference type="EMBL" id="MED6286043.1"/>
    </source>
</evidence>
<dbReference type="EMBL" id="JAHUTJ010057444">
    <property type="protein sequence ID" value="MED6286043.1"/>
    <property type="molecule type" value="Genomic_DNA"/>
</dbReference>
<comment type="caution">
    <text evidence="1">The sequence shown here is derived from an EMBL/GenBank/DDBJ whole genome shotgun (WGS) entry which is preliminary data.</text>
</comment>
<evidence type="ECO:0008006" key="3">
    <source>
        <dbReference type="Google" id="ProtNLM"/>
    </source>
</evidence>
<proteinExistence type="predicted"/>
<organism evidence="1 2">
    <name type="scientific">Characodon lateralis</name>
    <dbReference type="NCBI Taxonomy" id="208331"/>
    <lineage>
        <taxon>Eukaryota</taxon>
        <taxon>Metazoa</taxon>
        <taxon>Chordata</taxon>
        <taxon>Craniata</taxon>
        <taxon>Vertebrata</taxon>
        <taxon>Euteleostomi</taxon>
        <taxon>Actinopterygii</taxon>
        <taxon>Neopterygii</taxon>
        <taxon>Teleostei</taxon>
        <taxon>Neoteleostei</taxon>
        <taxon>Acanthomorphata</taxon>
        <taxon>Ovalentaria</taxon>
        <taxon>Atherinomorphae</taxon>
        <taxon>Cyprinodontiformes</taxon>
        <taxon>Goodeidae</taxon>
        <taxon>Characodon</taxon>
    </lineage>
</organism>
<gene>
    <name evidence="1" type="ORF">CHARACLAT_001678</name>
</gene>